<dbReference type="InterPro" id="IPR036259">
    <property type="entry name" value="MFS_trans_sf"/>
</dbReference>
<feature type="transmembrane region" description="Helical" evidence="6">
    <location>
        <begin position="400"/>
        <end position="419"/>
    </location>
</feature>
<keyword evidence="4 6" id="KW-1133">Transmembrane helix</keyword>
<keyword evidence="5 6" id="KW-0472">Membrane</keyword>
<name>A0A3M7RND2_BRAPC</name>
<dbReference type="Gene3D" id="1.20.1250.20">
    <property type="entry name" value="MFS general substrate transporter like domains"/>
    <property type="match status" value="2"/>
</dbReference>
<feature type="transmembrane region" description="Helical" evidence="6">
    <location>
        <begin position="426"/>
        <end position="448"/>
    </location>
</feature>
<dbReference type="PANTHER" id="PTHR43385:SF1">
    <property type="entry name" value="RIBOFLAVIN TRANSPORTER RIBJ"/>
    <property type="match status" value="1"/>
</dbReference>
<dbReference type="OrthoDB" id="410267at2759"/>
<evidence type="ECO:0000256" key="3">
    <source>
        <dbReference type="ARBA" id="ARBA00022692"/>
    </source>
</evidence>
<proteinExistence type="predicted"/>
<reference evidence="7 8" key="1">
    <citation type="journal article" date="2018" name="Sci. Rep.">
        <title>Genomic signatures of local adaptation to the degree of environmental predictability in rotifers.</title>
        <authorList>
            <person name="Franch-Gras L."/>
            <person name="Hahn C."/>
            <person name="Garcia-Roger E.M."/>
            <person name="Carmona M.J."/>
            <person name="Serra M."/>
            <person name="Gomez A."/>
        </authorList>
    </citation>
    <scope>NUCLEOTIDE SEQUENCE [LARGE SCALE GENOMIC DNA]</scope>
    <source>
        <strain evidence="7">HYR1</strain>
    </source>
</reference>
<dbReference type="GO" id="GO:0022857">
    <property type="term" value="F:transmembrane transporter activity"/>
    <property type="evidence" value="ECO:0007669"/>
    <property type="project" value="InterPro"/>
</dbReference>
<dbReference type="GO" id="GO:0016020">
    <property type="term" value="C:membrane"/>
    <property type="evidence" value="ECO:0007669"/>
    <property type="project" value="UniProtKB-SubCell"/>
</dbReference>
<dbReference type="PANTHER" id="PTHR43385">
    <property type="entry name" value="RIBOFLAVIN TRANSPORTER RIBJ"/>
    <property type="match status" value="1"/>
</dbReference>
<feature type="transmembrane region" description="Helical" evidence="6">
    <location>
        <begin position="87"/>
        <end position="105"/>
    </location>
</feature>
<dbReference type="SUPFAM" id="SSF103473">
    <property type="entry name" value="MFS general substrate transporter"/>
    <property type="match status" value="1"/>
</dbReference>
<evidence type="ECO:0000256" key="2">
    <source>
        <dbReference type="ARBA" id="ARBA00022448"/>
    </source>
</evidence>
<evidence type="ECO:0000313" key="7">
    <source>
        <dbReference type="EMBL" id="RNA25051.1"/>
    </source>
</evidence>
<evidence type="ECO:0000313" key="8">
    <source>
        <dbReference type="Proteomes" id="UP000276133"/>
    </source>
</evidence>
<evidence type="ECO:0000256" key="5">
    <source>
        <dbReference type="ARBA" id="ARBA00023136"/>
    </source>
</evidence>
<feature type="transmembrane region" description="Helical" evidence="6">
    <location>
        <begin position="204"/>
        <end position="224"/>
    </location>
</feature>
<accession>A0A3M7RND2</accession>
<sequence length="458" mass="51150">MLYKLFPIKFHKWTTLLGGFLIQLSIGSFLTFGNMVPYITSYLRESVHINIRYSNSVWIATAYNFAFSISILLSGLITSYLKLNTKLSILLGSALLSLSTILTHFTIQKSFFLVVLTYGILFGIGSGFAYSGPISLAIKWFPNKSGLSVSAILFGYGASSILFDQIQTMYINPGNLSPDKPFSSSFPDEKYFSNPELLARVPKIFLILGGVYALLQVVGVGLLAERKDDPSVQINDFCEETELIKSEKMNSLGVRYEDSTEGLSLNEAWKYAAFWMLFCKIFSQLVPCGLVITYYKTFGQRFISDDQFLSQVGSIAAFFNAFGTFFWGFVIDRSIYKICFVSLSTVLISLTSTLYLVQYLNFRILYAVCVGLINMCQSGVYVIMPTVIVKSFGSKNFQAIYGLLFLSPLFSSLMVGILGSSSDKIGWFWVFIICALIALLGWILGFVFNVRKSDGTEI</sequence>
<dbReference type="EMBL" id="REGN01002985">
    <property type="protein sequence ID" value="RNA25051.1"/>
    <property type="molecule type" value="Genomic_DNA"/>
</dbReference>
<feature type="transmembrane region" description="Helical" evidence="6">
    <location>
        <begin position="364"/>
        <end position="388"/>
    </location>
</feature>
<feature type="transmembrane region" description="Helical" evidence="6">
    <location>
        <begin position="20"/>
        <end position="40"/>
    </location>
</feature>
<dbReference type="InterPro" id="IPR011701">
    <property type="entry name" value="MFS"/>
</dbReference>
<dbReference type="InterPro" id="IPR052983">
    <property type="entry name" value="MFS_Riboflavin_Transporter"/>
</dbReference>
<feature type="transmembrane region" description="Helical" evidence="6">
    <location>
        <begin position="61"/>
        <end position="81"/>
    </location>
</feature>
<comment type="subcellular location">
    <subcellularLocation>
        <location evidence="1">Membrane</location>
        <topology evidence="1">Multi-pass membrane protein</topology>
    </subcellularLocation>
</comment>
<comment type="caution">
    <text evidence="7">The sequence shown here is derived from an EMBL/GenBank/DDBJ whole genome shotgun (WGS) entry which is preliminary data.</text>
</comment>
<feature type="transmembrane region" description="Helical" evidence="6">
    <location>
        <begin position="335"/>
        <end position="357"/>
    </location>
</feature>
<evidence type="ECO:0000256" key="1">
    <source>
        <dbReference type="ARBA" id="ARBA00004141"/>
    </source>
</evidence>
<keyword evidence="2" id="KW-0813">Transport</keyword>
<organism evidence="7 8">
    <name type="scientific">Brachionus plicatilis</name>
    <name type="common">Marine rotifer</name>
    <name type="synonym">Brachionus muelleri</name>
    <dbReference type="NCBI Taxonomy" id="10195"/>
    <lineage>
        <taxon>Eukaryota</taxon>
        <taxon>Metazoa</taxon>
        <taxon>Spiralia</taxon>
        <taxon>Gnathifera</taxon>
        <taxon>Rotifera</taxon>
        <taxon>Eurotatoria</taxon>
        <taxon>Monogononta</taxon>
        <taxon>Pseudotrocha</taxon>
        <taxon>Ploima</taxon>
        <taxon>Brachionidae</taxon>
        <taxon>Brachionus</taxon>
    </lineage>
</organism>
<feature type="transmembrane region" description="Helical" evidence="6">
    <location>
        <begin position="272"/>
        <end position="296"/>
    </location>
</feature>
<protein>
    <submittedName>
        <fullName evidence="7">Oxalate:formate antiporter-like isoform X1</fullName>
    </submittedName>
</protein>
<feature type="transmembrane region" description="Helical" evidence="6">
    <location>
        <begin position="308"/>
        <end position="329"/>
    </location>
</feature>
<keyword evidence="3 6" id="KW-0812">Transmembrane</keyword>
<gene>
    <name evidence="7" type="ORF">BpHYR1_043447</name>
</gene>
<dbReference type="Pfam" id="PF07690">
    <property type="entry name" value="MFS_1"/>
    <property type="match status" value="1"/>
</dbReference>
<dbReference type="AlphaFoldDB" id="A0A3M7RND2"/>
<evidence type="ECO:0000256" key="4">
    <source>
        <dbReference type="ARBA" id="ARBA00022989"/>
    </source>
</evidence>
<feature type="transmembrane region" description="Helical" evidence="6">
    <location>
        <begin position="112"/>
        <end position="133"/>
    </location>
</feature>
<dbReference type="Proteomes" id="UP000276133">
    <property type="component" value="Unassembled WGS sequence"/>
</dbReference>
<evidence type="ECO:0000256" key="6">
    <source>
        <dbReference type="SAM" id="Phobius"/>
    </source>
</evidence>
<keyword evidence="8" id="KW-1185">Reference proteome</keyword>